<dbReference type="PANTHER" id="PTHR43223">
    <property type="entry name" value="ALKYL/ARYL-SULFATASE"/>
    <property type="match status" value="1"/>
</dbReference>
<dbReference type="SUPFAM" id="SSF56281">
    <property type="entry name" value="Metallo-hydrolase/oxidoreductase"/>
    <property type="match status" value="1"/>
</dbReference>
<dbReference type="FunFam" id="1.25.40.880:FF:000001">
    <property type="entry name" value="SDS hydrolase SdsA1"/>
    <property type="match status" value="1"/>
</dbReference>
<keyword evidence="3" id="KW-0378">Hydrolase</keyword>
<dbReference type="PANTHER" id="PTHR43223:SF1">
    <property type="entry name" value="ALKYL_ARYL-SULFATASE BDS1"/>
    <property type="match status" value="1"/>
</dbReference>
<dbReference type="InterPro" id="IPR052195">
    <property type="entry name" value="Bact_Alkyl/Aryl-Sulfatase"/>
</dbReference>
<organism evidence="11 12">
    <name type="scientific">Parabacteroides distasonis (strain ATCC 8503 / DSM 20701 / CIP 104284 / JCM 5825 / NCTC 11152)</name>
    <dbReference type="NCBI Taxonomy" id="435591"/>
    <lineage>
        <taxon>Bacteria</taxon>
        <taxon>Pseudomonadati</taxon>
        <taxon>Bacteroidota</taxon>
        <taxon>Bacteroidia</taxon>
        <taxon>Bacteroidales</taxon>
        <taxon>Tannerellaceae</taxon>
        <taxon>Parabacteroides</taxon>
    </lineage>
</organism>
<dbReference type="GO" id="GO:0017001">
    <property type="term" value="P:antibiotic catabolic process"/>
    <property type="evidence" value="ECO:0007669"/>
    <property type="project" value="InterPro"/>
</dbReference>
<reference evidence="11 12" key="1">
    <citation type="journal article" date="2007" name="PLoS Biol.">
        <title>Evolution of symbiotic bacteria in the distal human intestine.</title>
        <authorList>
            <person name="Xu J."/>
            <person name="Mahowald M.A."/>
            <person name="Ley R.E."/>
            <person name="Lozupone C.A."/>
            <person name="Hamady M."/>
            <person name="Martens E.C."/>
            <person name="Henrissat B."/>
            <person name="Coutinho P.M."/>
            <person name="Minx P."/>
            <person name="Latreille P."/>
            <person name="Cordum H."/>
            <person name="Van Brunt A."/>
            <person name="Kim K."/>
            <person name="Fulton R.S."/>
            <person name="Fulton L.A."/>
            <person name="Clifton S.W."/>
            <person name="Wilson R.K."/>
            <person name="Knight R.D."/>
            <person name="Gordon J.I."/>
        </authorList>
    </citation>
    <scope>NUCLEOTIDE SEQUENCE [LARGE SCALE GENOMIC DNA]</scope>
    <source>
        <strain evidence="12">ATCC 8503 / DSM 20701 / CIP 104284 / JCM 5825 / NCTC 11152</strain>
    </source>
</reference>
<dbReference type="InterPro" id="IPR029228">
    <property type="entry name" value="Alkyl_sulf_dimr"/>
</dbReference>
<dbReference type="InterPro" id="IPR036866">
    <property type="entry name" value="RibonucZ/Hydroxyglut_hydro"/>
</dbReference>
<dbReference type="EC" id="3.1.6.21" evidence="6"/>
<dbReference type="GO" id="GO:0008270">
    <property type="term" value="F:zinc ion binding"/>
    <property type="evidence" value="ECO:0007669"/>
    <property type="project" value="InterPro"/>
</dbReference>
<evidence type="ECO:0000256" key="8">
    <source>
        <dbReference type="ARBA" id="ARBA00075789"/>
    </source>
</evidence>
<dbReference type="Pfam" id="PF00753">
    <property type="entry name" value="Lactamase_B"/>
    <property type="match status" value="1"/>
</dbReference>
<dbReference type="GO" id="GO:0018741">
    <property type="term" value="F:linear primary-alkylsulfatase activity"/>
    <property type="evidence" value="ECO:0007669"/>
    <property type="project" value="UniProtKB-EC"/>
</dbReference>
<keyword evidence="4" id="KW-0862">Zinc</keyword>
<evidence type="ECO:0000256" key="1">
    <source>
        <dbReference type="ARBA" id="ARBA00001947"/>
    </source>
</evidence>
<evidence type="ECO:0000256" key="5">
    <source>
        <dbReference type="ARBA" id="ARBA00033751"/>
    </source>
</evidence>
<gene>
    <name evidence="11" type="ordered locus">BDI_3852</name>
</gene>
<evidence type="ECO:0000313" key="11">
    <source>
        <dbReference type="EMBL" id="ABR45533.1"/>
    </source>
</evidence>
<dbReference type="HOGENOM" id="CLU_014655_1_0_10"/>
<dbReference type="Gene3D" id="3.30.1050.10">
    <property type="entry name" value="SCP2 sterol-binding domain"/>
    <property type="match status" value="1"/>
</dbReference>
<dbReference type="GO" id="GO:0008800">
    <property type="term" value="F:beta-lactamase activity"/>
    <property type="evidence" value="ECO:0007669"/>
    <property type="project" value="InterPro"/>
</dbReference>
<dbReference type="Proteomes" id="UP000000566">
    <property type="component" value="Chromosome"/>
</dbReference>
<evidence type="ECO:0000256" key="7">
    <source>
        <dbReference type="ARBA" id="ARBA00068034"/>
    </source>
</evidence>
<dbReference type="Pfam" id="PF14864">
    <property type="entry name" value="Alkyl_sulf_C"/>
    <property type="match status" value="1"/>
</dbReference>
<dbReference type="EMBL" id="CP000140">
    <property type="protein sequence ID" value="ABR45533.1"/>
    <property type="molecule type" value="Genomic_DNA"/>
</dbReference>
<dbReference type="InterPro" id="IPR044097">
    <property type="entry name" value="Bds1/SdsA1_MBL-fold"/>
</dbReference>
<feature type="signal peptide" evidence="9">
    <location>
        <begin position="1"/>
        <end position="22"/>
    </location>
</feature>
<keyword evidence="2" id="KW-0479">Metal-binding</keyword>
<dbReference type="PaxDb" id="435591-BDI_3852"/>
<dbReference type="SUPFAM" id="SSF55718">
    <property type="entry name" value="SCP-like"/>
    <property type="match status" value="1"/>
</dbReference>
<dbReference type="CDD" id="cd07710">
    <property type="entry name" value="arylsulfatase_Sdsa1-like_MBL-fold"/>
    <property type="match status" value="1"/>
</dbReference>
<evidence type="ECO:0000256" key="6">
    <source>
        <dbReference type="ARBA" id="ARBA00066568"/>
    </source>
</evidence>
<dbReference type="InterPro" id="IPR029229">
    <property type="entry name" value="Alkyl_sulf_C"/>
</dbReference>
<dbReference type="GO" id="GO:0018909">
    <property type="term" value="P:dodecyl sulfate metabolic process"/>
    <property type="evidence" value="ECO:0007669"/>
    <property type="project" value="InterPro"/>
</dbReference>
<dbReference type="Gene3D" id="1.25.40.880">
    <property type="entry name" value="Alkyl sulfatase, dimerisation domain"/>
    <property type="match status" value="1"/>
</dbReference>
<evidence type="ECO:0000256" key="2">
    <source>
        <dbReference type="ARBA" id="ARBA00022723"/>
    </source>
</evidence>
<protein>
    <recommendedName>
        <fullName evidence="7">Linear primary-alkylsulfatase</fullName>
        <ecNumber evidence="6">3.1.6.21</ecNumber>
    </recommendedName>
    <alternativeName>
        <fullName evidence="8">Type III linear primary-alkylsulfatase</fullName>
    </alternativeName>
</protein>
<evidence type="ECO:0000256" key="3">
    <source>
        <dbReference type="ARBA" id="ARBA00022801"/>
    </source>
</evidence>
<dbReference type="SMART" id="SM00849">
    <property type="entry name" value="Lactamase_B"/>
    <property type="match status" value="1"/>
</dbReference>
<sequence length="649" mass="72690">MTMKIKFLTMALSMTVIPSVLWAQKPATEHTIRANETVNTELNFNDRQDFEDANRGFIASIDGKAVLGKDGKVSYSVEEWDFLKNETPQTANPSLWRQSQLNRINGLFEVIPGKLYQVRGFDIANMTFIRSDNGWIIIDVTTTDAAAKAGYDLIKKHVADLPVQGVIFTHPHGDHYGGIAAVKEASSKKDFNIIAPKGFMASAQNENVLAGVAMTRRATYMYGLQLKPGEEGTLGCGLGQRMSTGSKGIARPTIEIANTGEKHIIDGVEMEFVYVLDTEAPVEIMVWLPQLKAFCTAEDMTHNMHNLQTLRGAKVRNGLLWSKAIDTAIERYGDQVEVSFSTHHWPTWGNERIVDYWEAQRDMYRYLHDQTLHLANRGLTPDEIAEEMKLPASLASQFNCRGYYGTLSHNVKAQYDLYFGWFNGNPAHLNPLPPSELGSKYVEAIGGADKVLEVAKASYAKGEYRWVATLLDNLVFAEPENKEARRLLADTYTQLGYQAESGPWRNFYLTGARDLFKKDVPYTSQLINDGVLAQMDMGTLLDYCAIQLNGEKAAGKEAVININFTDTKEKVMLMLNNGVLNHRLDSQDEKADLTLEIEKMDFIKLFFGRTDLQTLLKTNKVRTTGNTQAMDVICSAYEPADPNFKIVLP</sequence>
<accession>A6LIL9</accession>
<evidence type="ECO:0000313" key="12">
    <source>
        <dbReference type="Proteomes" id="UP000000566"/>
    </source>
</evidence>
<evidence type="ECO:0000259" key="10">
    <source>
        <dbReference type="SMART" id="SM00849"/>
    </source>
</evidence>
<keyword evidence="12" id="KW-1185">Reference proteome</keyword>
<comment type="similarity">
    <text evidence="5">Belongs to the metallo-beta-lactamase superfamily. Type III sulfatase family.</text>
</comment>
<dbReference type="PROSITE" id="PS00743">
    <property type="entry name" value="BETA_LACTAMASE_B_1"/>
    <property type="match status" value="1"/>
</dbReference>
<feature type="domain" description="Metallo-beta-lactamase" evidence="10">
    <location>
        <begin position="123"/>
        <end position="343"/>
    </location>
</feature>
<dbReference type="InterPro" id="IPR001018">
    <property type="entry name" value="Beta-lactamase_class-B_CS"/>
</dbReference>
<name>A6LIL9_PARD8</name>
<dbReference type="InterPro" id="IPR038536">
    <property type="entry name" value="Alkyl/aryl-sulf_dimr_sf"/>
</dbReference>
<dbReference type="STRING" id="435591.BDI_3852"/>
<comment type="cofactor">
    <cofactor evidence="1">
        <name>Zn(2+)</name>
        <dbReference type="ChEBI" id="CHEBI:29105"/>
    </cofactor>
</comment>
<dbReference type="eggNOG" id="COG2015">
    <property type="taxonomic scope" value="Bacteria"/>
</dbReference>
<dbReference type="GO" id="GO:0046983">
    <property type="term" value="F:protein dimerization activity"/>
    <property type="evidence" value="ECO:0007669"/>
    <property type="project" value="InterPro"/>
</dbReference>
<dbReference type="InterPro" id="IPR036527">
    <property type="entry name" value="SCP2_sterol-bd_dom_sf"/>
</dbReference>
<dbReference type="Gene3D" id="3.60.15.30">
    <property type="entry name" value="Metallo-beta-lactamase domain"/>
    <property type="match status" value="1"/>
</dbReference>
<dbReference type="FunFam" id="3.60.15.30:FF:000001">
    <property type="entry name" value="Alkyl/aryl-sulfatase BDS1"/>
    <property type="match status" value="1"/>
</dbReference>
<dbReference type="InterPro" id="IPR001279">
    <property type="entry name" value="Metallo-B-lactamas"/>
</dbReference>
<evidence type="ECO:0000256" key="4">
    <source>
        <dbReference type="ARBA" id="ARBA00022833"/>
    </source>
</evidence>
<dbReference type="Pfam" id="PF14863">
    <property type="entry name" value="Alkyl_sulf_dimr"/>
    <property type="match status" value="1"/>
</dbReference>
<dbReference type="AlphaFoldDB" id="A6LIL9"/>
<proteinExistence type="inferred from homology"/>
<keyword evidence="9" id="KW-0732">Signal</keyword>
<evidence type="ECO:0000256" key="9">
    <source>
        <dbReference type="SAM" id="SignalP"/>
    </source>
</evidence>
<feature type="chain" id="PRO_5002698966" description="Linear primary-alkylsulfatase" evidence="9">
    <location>
        <begin position="23"/>
        <end position="649"/>
    </location>
</feature>
<dbReference type="KEGG" id="pdi:BDI_3852"/>